<dbReference type="Pfam" id="PF01568">
    <property type="entry name" value="Molydop_binding"/>
    <property type="match status" value="1"/>
</dbReference>
<evidence type="ECO:0000256" key="7">
    <source>
        <dbReference type="ARBA" id="ARBA00023004"/>
    </source>
</evidence>
<dbReference type="SUPFAM" id="SSF54862">
    <property type="entry name" value="4Fe-4S ferredoxins"/>
    <property type="match status" value="1"/>
</dbReference>
<dbReference type="CDD" id="cd00508">
    <property type="entry name" value="MopB_CT_Fdh-Nap-like"/>
    <property type="match status" value="1"/>
</dbReference>
<dbReference type="Gene3D" id="2.20.25.90">
    <property type="entry name" value="ADC-like domains"/>
    <property type="match status" value="1"/>
</dbReference>
<dbReference type="PANTHER" id="PTHR43105">
    <property type="entry name" value="RESPIRATORY NITRATE REDUCTASE"/>
    <property type="match status" value="1"/>
</dbReference>
<dbReference type="PROSITE" id="PS00198">
    <property type="entry name" value="4FE4S_FER_1"/>
    <property type="match status" value="1"/>
</dbReference>
<dbReference type="Pfam" id="PF12838">
    <property type="entry name" value="Fer4_7"/>
    <property type="match status" value="1"/>
</dbReference>
<comment type="similarity">
    <text evidence="1">In the C-terminal section; belongs to the prokaryotic molybdopterin-containing oxidoreductase family.</text>
</comment>
<name>A0ABW4A8B6_9ACTN</name>
<gene>
    <name evidence="13" type="primary">fdhF</name>
    <name evidence="13" type="ORF">ACFQ5G_14485</name>
</gene>
<dbReference type="Pfam" id="PF00384">
    <property type="entry name" value="Molybdopterin"/>
    <property type="match status" value="1"/>
</dbReference>
<dbReference type="NCBIfam" id="TIGR01591">
    <property type="entry name" value="Fdh-alpha"/>
    <property type="match status" value="1"/>
</dbReference>
<dbReference type="EMBL" id="JBHTMK010000018">
    <property type="protein sequence ID" value="MFD1366558.1"/>
    <property type="molecule type" value="Genomic_DNA"/>
</dbReference>
<evidence type="ECO:0000256" key="2">
    <source>
        <dbReference type="ARBA" id="ARBA00022485"/>
    </source>
</evidence>
<reference evidence="14" key="1">
    <citation type="journal article" date="2019" name="Int. J. Syst. Evol. Microbiol.">
        <title>The Global Catalogue of Microorganisms (GCM) 10K type strain sequencing project: providing services to taxonomists for standard genome sequencing and annotation.</title>
        <authorList>
            <consortium name="The Broad Institute Genomics Platform"/>
            <consortium name="The Broad Institute Genome Sequencing Center for Infectious Disease"/>
            <person name="Wu L."/>
            <person name="Ma J."/>
        </authorList>
    </citation>
    <scope>NUCLEOTIDE SEQUENCE [LARGE SCALE GENOMIC DNA]</scope>
    <source>
        <strain evidence="14">CCM 7526</strain>
    </source>
</reference>
<dbReference type="Pfam" id="PF04879">
    <property type="entry name" value="Molybdop_Fe4S4"/>
    <property type="match status" value="1"/>
</dbReference>
<dbReference type="Proteomes" id="UP001597183">
    <property type="component" value="Unassembled WGS sequence"/>
</dbReference>
<keyword evidence="4" id="KW-0479">Metal-binding</keyword>
<evidence type="ECO:0000259" key="10">
    <source>
        <dbReference type="PROSITE" id="PS51379"/>
    </source>
</evidence>
<dbReference type="PROSITE" id="PS51839">
    <property type="entry name" value="4FE4S_HC3"/>
    <property type="match status" value="1"/>
</dbReference>
<dbReference type="InterPro" id="IPR001041">
    <property type="entry name" value="2Fe-2S_ferredoxin-type"/>
</dbReference>
<dbReference type="SMART" id="SM00929">
    <property type="entry name" value="NADH-G_4Fe-4S_3"/>
    <property type="match status" value="1"/>
</dbReference>
<dbReference type="PIRSF" id="PIRSF036643">
    <property type="entry name" value="FDH_alpha"/>
    <property type="match status" value="1"/>
</dbReference>
<evidence type="ECO:0000259" key="12">
    <source>
        <dbReference type="PROSITE" id="PS51839"/>
    </source>
</evidence>
<feature type="domain" description="4Fe-4S ferredoxin-type" evidence="10">
    <location>
        <begin position="200"/>
        <end position="229"/>
    </location>
</feature>
<dbReference type="InterPro" id="IPR019574">
    <property type="entry name" value="NADH_UbQ_OxRdtase_Gsu_4Fe4S-bd"/>
</dbReference>
<keyword evidence="6 13" id="KW-0560">Oxidoreductase</keyword>
<protein>
    <submittedName>
        <fullName evidence="13">Formate dehydrogenase subunit alpha</fullName>
        <ecNumber evidence="13">1.17.1.9</ecNumber>
    </submittedName>
</protein>
<keyword evidence="3" id="KW-0001">2Fe-2S</keyword>
<dbReference type="InterPro" id="IPR017896">
    <property type="entry name" value="4Fe4S_Fe-S-bd"/>
</dbReference>
<organism evidence="13 14">
    <name type="scientific">Actinoplanes sichuanensis</name>
    <dbReference type="NCBI Taxonomy" id="512349"/>
    <lineage>
        <taxon>Bacteria</taxon>
        <taxon>Bacillati</taxon>
        <taxon>Actinomycetota</taxon>
        <taxon>Actinomycetes</taxon>
        <taxon>Micromonosporales</taxon>
        <taxon>Micromonosporaceae</taxon>
        <taxon>Actinoplanes</taxon>
    </lineage>
</organism>
<evidence type="ECO:0000313" key="14">
    <source>
        <dbReference type="Proteomes" id="UP001597183"/>
    </source>
</evidence>
<dbReference type="CDD" id="cd02753">
    <property type="entry name" value="MopB_Formate-Dh-H"/>
    <property type="match status" value="1"/>
</dbReference>
<dbReference type="PANTHER" id="PTHR43105:SF14">
    <property type="entry name" value="FORMATE DEHYDROGENASE H"/>
    <property type="match status" value="1"/>
</dbReference>
<evidence type="ECO:0000259" key="9">
    <source>
        <dbReference type="PROSITE" id="PS51085"/>
    </source>
</evidence>
<dbReference type="InterPro" id="IPR006657">
    <property type="entry name" value="MoPterin_dinucl-bd_dom"/>
</dbReference>
<keyword evidence="8" id="KW-0411">Iron-sulfur</keyword>
<dbReference type="InterPro" id="IPR017900">
    <property type="entry name" value="4Fe4S_Fe_S_CS"/>
</dbReference>
<feature type="domain" description="4Fe-4S Mo/W bis-MGD-type" evidence="11">
    <location>
        <begin position="236"/>
        <end position="292"/>
    </location>
</feature>
<evidence type="ECO:0000256" key="5">
    <source>
        <dbReference type="ARBA" id="ARBA00022737"/>
    </source>
</evidence>
<dbReference type="Pfam" id="PF13510">
    <property type="entry name" value="Fer2_4"/>
    <property type="match status" value="1"/>
</dbReference>
<dbReference type="InterPro" id="IPR041924">
    <property type="entry name" value="Formate_Dh-H_N"/>
</dbReference>
<keyword evidence="7" id="KW-0408">Iron</keyword>
<dbReference type="InterPro" id="IPR036010">
    <property type="entry name" value="2Fe-2S_ferredoxin-like_sf"/>
</dbReference>
<evidence type="ECO:0000256" key="3">
    <source>
        <dbReference type="ARBA" id="ARBA00022714"/>
    </source>
</evidence>
<dbReference type="SUPFAM" id="SSF50692">
    <property type="entry name" value="ADC-like"/>
    <property type="match status" value="1"/>
</dbReference>
<keyword evidence="5" id="KW-0677">Repeat</keyword>
<dbReference type="PROSITE" id="PS51379">
    <property type="entry name" value="4FE4S_FER_2"/>
    <property type="match status" value="2"/>
</dbReference>
<dbReference type="Gene3D" id="3.10.20.740">
    <property type="match status" value="1"/>
</dbReference>
<evidence type="ECO:0000256" key="8">
    <source>
        <dbReference type="ARBA" id="ARBA00023014"/>
    </source>
</evidence>
<dbReference type="InterPro" id="IPR006963">
    <property type="entry name" value="Mopterin_OxRdtase_4Fe-4S_dom"/>
</dbReference>
<keyword evidence="14" id="KW-1185">Reference proteome</keyword>
<evidence type="ECO:0000256" key="1">
    <source>
        <dbReference type="ARBA" id="ARBA00007023"/>
    </source>
</evidence>
<dbReference type="InterPro" id="IPR006478">
    <property type="entry name" value="Formate_DH_asu"/>
</dbReference>
<dbReference type="Gene3D" id="3.40.50.740">
    <property type="match status" value="1"/>
</dbReference>
<dbReference type="SUPFAM" id="SSF54292">
    <property type="entry name" value="2Fe-2S ferredoxin-like"/>
    <property type="match status" value="1"/>
</dbReference>
<proteinExistence type="inferred from homology"/>
<dbReference type="GO" id="GO:0008863">
    <property type="term" value="F:formate dehydrogenase (NAD+) activity"/>
    <property type="evidence" value="ECO:0007669"/>
    <property type="project" value="UniProtKB-EC"/>
</dbReference>
<feature type="domain" description="4Fe-4S ferredoxin-type" evidence="10">
    <location>
        <begin position="156"/>
        <end position="189"/>
    </location>
</feature>
<dbReference type="Pfam" id="PF10588">
    <property type="entry name" value="NADH-G_4Fe-4S_3"/>
    <property type="match status" value="1"/>
</dbReference>
<dbReference type="Gene3D" id="3.40.228.10">
    <property type="entry name" value="Dimethylsulfoxide Reductase, domain 2"/>
    <property type="match status" value="1"/>
</dbReference>
<sequence>MSLLKEPDLGTPARPGPATVSIEVDGLPVTVPEGTSVMRAAALCGIDVPKLCATDSLEAFGSCRLCLVEIDGRRGTPASCTTPVTDGMRVRTQTPKLEKLRQGVMELYISDHPLDCLTCSANGDCELQDMSGAVGLRQVRYGYDGANHRDEKTDTSNPYFDFEASKCISCSRCVRACGEVQGTFALTIEGRGFESKVSAGGTDFMSSECVSCGACVQACPTATLQEKSVIQLGMPSRSVITTCAYCGVGCSFKAELRGAELVRMVPYKDGGANEGHSCVKGRFAFGYATHPDRVLTPMVRARITDEWQPVDWDTAIAFTAAKLRDIQTRHGVAAIGGITSSRTTNEEVYVVQKMIRAAFGNNNVDTCARVCHSPTGYGLKQTFGTSAGTQDFRSVAESDVIMVIGANPTDGHPVFASRMKRRLREGAQLIVIDPRRIDLVRSPHIEARHHLQLAPGTNVAIVNALAHVVLTEGLVDRTFVDERCEDFDDWAEFIACAENSPEAVEELTGVPAEEVRAAARLFATGGNGAIYYGLGVTEHSQGSTMVMGMANLAMATGNIGREGVGVNPLRGQNNVQGSCDMGSFPHELPGYRHVSDDVVRGVFENMWGSTLQAEPGLRIPNMFDAAIDGSFRALYVQGEDIAQSDPNIKHVHAALAALELVVVQDLFLNETAKFAHVFLPGTSFLEKDGTFTNAERRINRVRPVMAPKTGKHEWQIVAEIAQAMGYPMHYDSSSQIMDEIAALTPTFAGVSFEKLDKLGSVQWPCNDNAPEGTPIMHRDGFVRGRGRFVQTPFVPTRERSTRKYPLILTTGRILSQYNVGAQTRRTANVAWHPEDVLEIHPHDAEVRGIRDGDEVMLTSRVGATSLRAVLADRMPVGVVYTTFHHPVTGANVVTTENSDWATNCPEYKVTAVQVGLTSPAMAG</sequence>
<dbReference type="InterPro" id="IPR006656">
    <property type="entry name" value="Mopterin_OxRdtase"/>
</dbReference>
<evidence type="ECO:0000259" key="11">
    <source>
        <dbReference type="PROSITE" id="PS51669"/>
    </source>
</evidence>
<dbReference type="CDD" id="cd00207">
    <property type="entry name" value="fer2"/>
    <property type="match status" value="1"/>
</dbReference>
<dbReference type="InterPro" id="IPR050123">
    <property type="entry name" value="Prok_molybdopt-oxidoreductase"/>
</dbReference>
<dbReference type="SMART" id="SM00926">
    <property type="entry name" value="Molybdop_Fe4S4"/>
    <property type="match status" value="1"/>
</dbReference>
<dbReference type="SUPFAM" id="SSF53706">
    <property type="entry name" value="Formate dehydrogenase/DMSO reductase, domains 1-3"/>
    <property type="match status" value="1"/>
</dbReference>
<keyword evidence="2" id="KW-0004">4Fe-4S</keyword>
<evidence type="ECO:0000313" key="13">
    <source>
        <dbReference type="EMBL" id="MFD1366558.1"/>
    </source>
</evidence>
<feature type="domain" description="2Fe-2S ferredoxin-type" evidence="9">
    <location>
        <begin position="18"/>
        <end position="96"/>
    </location>
</feature>
<comment type="caution">
    <text evidence="13">The sequence shown here is derived from an EMBL/GenBank/DDBJ whole genome shotgun (WGS) entry which is preliminary data.</text>
</comment>
<dbReference type="Gene3D" id="2.40.40.20">
    <property type="match status" value="1"/>
</dbReference>
<dbReference type="PROSITE" id="PS51085">
    <property type="entry name" value="2FE2S_FER_2"/>
    <property type="match status" value="1"/>
</dbReference>
<dbReference type="PROSITE" id="PS51669">
    <property type="entry name" value="4FE4S_MOW_BIS_MGD"/>
    <property type="match status" value="1"/>
</dbReference>
<feature type="domain" description="4Fe-4S His(Cys)3-ligated-type" evidence="12">
    <location>
        <begin position="96"/>
        <end position="135"/>
    </location>
</feature>
<dbReference type="EC" id="1.17.1.9" evidence="13"/>
<dbReference type="InterPro" id="IPR009010">
    <property type="entry name" value="Asp_de-COase-like_dom_sf"/>
</dbReference>
<dbReference type="RefSeq" id="WP_317793316.1">
    <property type="nucleotide sequence ID" value="NZ_AP028461.1"/>
</dbReference>
<evidence type="ECO:0000256" key="4">
    <source>
        <dbReference type="ARBA" id="ARBA00022723"/>
    </source>
</evidence>
<accession>A0ABW4A8B6</accession>
<dbReference type="Gene3D" id="3.30.70.20">
    <property type="match status" value="1"/>
</dbReference>
<evidence type="ECO:0000256" key="6">
    <source>
        <dbReference type="ARBA" id="ARBA00023002"/>
    </source>
</evidence>